<gene>
    <name evidence="3" type="ORF">JHD44_12350</name>
</gene>
<reference evidence="3 4" key="1">
    <citation type="submission" date="2020-12" db="EMBL/GenBank/DDBJ databases">
        <title>Comparative genome analysis of fungal antagonists Marinomonas ostreistagni 398 and M. spartinae 468.</title>
        <authorList>
            <person name="Fields J.L."/>
            <person name="Mavrodi O.V."/>
            <person name="Biber P.D."/>
            <person name="Indest K.J."/>
            <person name="Mavrodi D.V."/>
        </authorList>
    </citation>
    <scope>NUCLEOTIDE SEQUENCE [LARGE SCALE GENOMIC DNA]</scope>
    <source>
        <strain evidence="3 4">USM7</strain>
    </source>
</reference>
<name>A0ABS0ZCT4_9GAMM</name>
<dbReference type="Pfam" id="PF01478">
    <property type="entry name" value="Peptidase_A24"/>
    <property type="match status" value="1"/>
</dbReference>
<organism evidence="3 4">
    <name type="scientific">Marinomonas ostreistagni</name>
    <dbReference type="NCBI Taxonomy" id="359209"/>
    <lineage>
        <taxon>Bacteria</taxon>
        <taxon>Pseudomonadati</taxon>
        <taxon>Pseudomonadota</taxon>
        <taxon>Gammaproteobacteria</taxon>
        <taxon>Oceanospirillales</taxon>
        <taxon>Oceanospirillaceae</taxon>
        <taxon>Marinomonas</taxon>
    </lineage>
</organism>
<evidence type="ECO:0000313" key="3">
    <source>
        <dbReference type="EMBL" id="MBJ7551476.1"/>
    </source>
</evidence>
<keyword evidence="1" id="KW-0472">Membrane</keyword>
<sequence>MFFWGILYFFVLFFLVKISISDCVSRTVKHFDLSCLTVLLLLSWIYQPNYQILTTSLVLLGIGFVLHCFGVLGAGDTKLIVVLTLGVSPEMMPIMLYGTAFFGGCLVLVFLAYGLVVGMSKVRDKGLPFAVPICMSGSLAIFFSYLSWFDLHS</sequence>
<dbReference type="Proteomes" id="UP000598488">
    <property type="component" value="Unassembled WGS sequence"/>
</dbReference>
<keyword evidence="1" id="KW-0812">Transmembrane</keyword>
<feature type="transmembrane region" description="Helical" evidence="1">
    <location>
        <begin position="53"/>
        <end position="74"/>
    </location>
</feature>
<protein>
    <submittedName>
        <fullName evidence="3">Prepilin peptidase</fullName>
    </submittedName>
</protein>
<feature type="domain" description="Prepilin type IV endopeptidase peptidase" evidence="2">
    <location>
        <begin position="10"/>
        <end position="107"/>
    </location>
</feature>
<comment type="caution">
    <text evidence="3">The sequence shown here is derived from an EMBL/GenBank/DDBJ whole genome shotgun (WGS) entry which is preliminary data.</text>
</comment>
<keyword evidence="4" id="KW-1185">Reference proteome</keyword>
<feature type="transmembrane region" description="Helical" evidence="1">
    <location>
        <begin position="94"/>
        <end position="117"/>
    </location>
</feature>
<accession>A0ABS0ZCT4</accession>
<dbReference type="EMBL" id="JAEMUH010000011">
    <property type="protein sequence ID" value="MBJ7551476.1"/>
    <property type="molecule type" value="Genomic_DNA"/>
</dbReference>
<evidence type="ECO:0000313" key="4">
    <source>
        <dbReference type="Proteomes" id="UP000598488"/>
    </source>
</evidence>
<evidence type="ECO:0000256" key="1">
    <source>
        <dbReference type="SAM" id="Phobius"/>
    </source>
</evidence>
<dbReference type="RefSeq" id="WP_199463055.1">
    <property type="nucleotide sequence ID" value="NZ_JAEMUH010000011.1"/>
</dbReference>
<feature type="transmembrane region" description="Helical" evidence="1">
    <location>
        <begin position="129"/>
        <end position="148"/>
    </location>
</feature>
<proteinExistence type="predicted"/>
<dbReference type="InterPro" id="IPR000045">
    <property type="entry name" value="Prepilin_IV_endopep_pep"/>
</dbReference>
<keyword evidence="1" id="KW-1133">Transmembrane helix</keyword>
<evidence type="ECO:0000259" key="2">
    <source>
        <dbReference type="Pfam" id="PF01478"/>
    </source>
</evidence>